<evidence type="ECO:0000256" key="1">
    <source>
        <dbReference type="ARBA" id="ARBA00009552"/>
    </source>
</evidence>
<evidence type="ECO:0000256" key="2">
    <source>
        <dbReference type="ARBA" id="ARBA00014228"/>
    </source>
</evidence>
<reference evidence="4" key="2">
    <citation type="journal article" date="2023" name="Science">
        <title>Genomic signatures of disease resistance in endangered staghorn corals.</title>
        <authorList>
            <person name="Vollmer S.V."/>
            <person name="Selwyn J.D."/>
            <person name="Despard B.A."/>
            <person name="Roesel C.L."/>
        </authorList>
    </citation>
    <scope>NUCLEOTIDE SEQUENCE</scope>
    <source>
        <strain evidence="4">K2</strain>
    </source>
</reference>
<keyword evidence="3" id="KW-0677">Repeat</keyword>
<proteinExistence type="inferred from homology"/>
<dbReference type="Proteomes" id="UP001249851">
    <property type="component" value="Unassembled WGS sequence"/>
</dbReference>
<dbReference type="SUPFAM" id="SSF52047">
    <property type="entry name" value="RNI-like"/>
    <property type="match status" value="1"/>
</dbReference>
<dbReference type="GO" id="GO:0005737">
    <property type="term" value="C:cytoplasm"/>
    <property type="evidence" value="ECO:0007669"/>
    <property type="project" value="TreeGrafter"/>
</dbReference>
<evidence type="ECO:0000256" key="3">
    <source>
        <dbReference type="ARBA" id="ARBA00022737"/>
    </source>
</evidence>
<dbReference type="InterPro" id="IPR032675">
    <property type="entry name" value="LRR_dom_sf"/>
</dbReference>
<evidence type="ECO:0000313" key="5">
    <source>
        <dbReference type="Proteomes" id="UP001249851"/>
    </source>
</evidence>
<dbReference type="InterPro" id="IPR001611">
    <property type="entry name" value="Leu-rich_rpt"/>
</dbReference>
<organism evidence="4 5">
    <name type="scientific">Acropora cervicornis</name>
    <name type="common">Staghorn coral</name>
    <dbReference type="NCBI Taxonomy" id="6130"/>
    <lineage>
        <taxon>Eukaryota</taxon>
        <taxon>Metazoa</taxon>
        <taxon>Cnidaria</taxon>
        <taxon>Anthozoa</taxon>
        <taxon>Hexacorallia</taxon>
        <taxon>Scleractinia</taxon>
        <taxon>Astrocoeniina</taxon>
        <taxon>Acroporidae</taxon>
        <taxon>Acropora</taxon>
    </lineage>
</organism>
<sequence>MAFTSLVKLSISTIIHQHGSFVEKCELRALPESLLRELVLSAILRSRILFLRSLITIWPSQRLILRDVVEFDEPKAVLLAHCLQRASNHLKLVDIRGCKISPLGTTAFCKLAMNLPISDNDVSGMKILDMQTTSAIQQNTTAFPRQRSPPIVILFDGVFHHNNCYLAVQACRNRSIVDLKISHATIMAGIERNLIVALMDCLESEVASGLDFTLNELSFAPRLKAIAQAILPLTNLTELNLSYNNFCYRESNLSNVLLNHLANICSKLTKLKKLDLSGNYIKAGVSIVLRAVNSSLTHLNLSGCGLKGNTLFEMSSSKSLVHLQHLILNGNGLARKFDPLSTFILKSARTLEYLSIDENSFETLHVTPLCHMVKQLPFLKTLSLCFNEFSLKDMLMFMKTLPETRIIYKPRIPSS</sequence>
<dbReference type="PANTHER" id="PTHR14224:SF37">
    <property type="entry name" value="LEUCINE-RICH REPEAT-CONTAINING PROTEIN 14"/>
    <property type="match status" value="1"/>
</dbReference>
<dbReference type="InterPro" id="IPR050694">
    <property type="entry name" value="LRRC14/PRAME"/>
</dbReference>
<comment type="caution">
    <text evidence="4">The sequence shown here is derived from an EMBL/GenBank/DDBJ whole genome shotgun (WGS) entry which is preliminary data.</text>
</comment>
<evidence type="ECO:0000313" key="4">
    <source>
        <dbReference type="EMBL" id="KAK2557140.1"/>
    </source>
</evidence>
<dbReference type="EMBL" id="JARQWQ010000051">
    <property type="protein sequence ID" value="KAK2557140.1"/>
    <property type="molecule type" value="Genomic_DNA"/>
</dbReference>
<dbReference type="PANTHER" id="PTHR14224">
    <property type="entry name" value="SIMILAR TO PREFERENTIALLY EXPRESSED ANTIGEN IN MELANOMA-LIKE 3"/>
    <property type="match status" value="1"/>
</dbReference>
<protein>
    <recommendedName>
        <fullName evidence="2">Leucine-rich repeat-containing protein 14</fullName>
    </recommendedName>
</protein>
<dbReference type="Pfam" id="PF13516">
    <property type="entry name" value="LRR_6"/>
    <property type="match status" value="3"/>
</dbReference>
<reference evidence="4" key="1">
    <citation type="journal article" date="2023" name="G3 (Bethesda)">
        <title>Whole genome assembly and annotation of the endangered Caribbean coral Acropora cervicornis.</title>
        <authorList>
            <person name="Selwyn J.D."/>
            <person name="Vollmer S.V."/>
        </authorList>
    </citation>
    <scope>NUCLEOTIDE SEQUENCE</scope>
    <source>
        <strain evidence="4">K2</strain>
    </source>
</reference>
<accession>A0AAD9QA57</accession>
<name>A0AAD9QA57_ACRCE</name>
<comment type="similarity">
    <text evidence="1">Belongs to the PRAME family. LRRC14 subfamily.</text>
</comment>
<dbReference type="Gene3D" id="3.80.10.10">
    <property type="entry name" value="Ribonuclease Inhibitor"/>
    <property type="match status" value="2"/>
</dbReference>
<keyword evidence="5" id="KW-1185">Reference proteome</keyword>
<dbReference type="AlphaFoldDB" id="A0AAD9QA57"/>
<gene>
    <name evidence="4" type="ORF">P5673_020616</name>
</gene>